<keyword evidence="2 6" id="KW-0812">Transmembrane</keyword>
<evidence type="ECO:0000256" key="6">
    <source>
        <dbReference type="SAM" id="Phobius"/>
    </source>
</evidence>
<organism evidence="7 8">
    <name type="scientific">Moelleriella libera RCEF 2490</name>
    <dbReference type="NCBI Taxonomy" id="1081109"/>
    <lineage>
        <taxon>Eukaryota</taxon>
        <taxon>Fungi</taxon>
        <taxon>Dikarya</taxon>
        <taxon>Ascomycota</taxon>
        <taxon>Pezizomycotina</taxon>
        <taxon>Sordariomycetes</taxon>
        <taxon>Hypocreomycetidae</taxon>
        <taxon>Hypocreales</taxon>
        <taxon>Clavicipitaceae</taxon>
        <taxon>Moelleriella</taxon>
    </lineage>
</organism>
<dbReference type="OrthoDB" id="2241241at2759"/>
<gene>
    <name evidence="7" type="ORF">AAL_03776</name>
</gene>
<evidence type="ECO:0000256" key="2">
    <source>
        <dbReference type="ARBA" id="ARBA00022692"/>
    </source>
</evidence>
<dbReference type="Gene3D" id="1.20.1250.20">
    <property type="entry name" value="MFS general substrate transporter like domains"/>
    <property type="match status" value="2"/>
</dbReference>
<evidence type="ECO:0000256" key="5">
    <source>
        <dbReference type="SAM" id="MobiDB-lite"/>
    </source>
</evidence>
<dbReference type="PANTHER" id="PTHR23501:SF87">
    <property type="entry name" value="SIDEROPHORE IRON TRANSPORTER 2"/>
    <property type="match status" value="1"/>
</dbReference>
<evidence type="ECO:0000313" key="7">
    <source>
        <dbReference type="EMBL" id="KZZ96547.1"/>
    </source>
</evidence>
<proteinExistence type="predicted"/>
<keyword evidence="8" id="KW-1185">Reference proteome</keyword>
<feature type="transmembrane region" description="Helical" evidence="6">
    <location>
        <begin position="63"/>
        <end position="82"/>
    </location>
</feature>
<keyword evidence="3 6" id="KW-1133">Transmembrane helix</keyword>
<feature type="transmembrane region" description="Helical" evidence="6">
    <location>
        <begin position="194"/>
        <end position="214"/>
    </location>
</feature>
<dbReference type="InterPro" id="IPR036259">
    <property type="entry name" value="MFS_trans_sf"/>
</dbReference>
<feature type="transmembrane region" description="Helical" evidence="6">
    <location>
        <begin position="341"/>
        <end position="363"/>
    </location>
</feature>
<feature type="compositionally biased region" description="Basic and acidic residues" evidence="5">
    <location>
        <begin position="1"/>
        <end position="13"/>
    </location>
</feature>
<dbReference type="AlphaFoldDB" id="A0A168CFZ2"/>
<dbReference type="InterPro" id="IPR011701">
    <property type="entry name" value="MFS"/>
</dbReference>
<reference evidence="7 8" key="1">
    <citation type="journal article" date="2016" name="Genome Biol. Evol.">
        <title>Divergent and convergent evolution of fungal pathogenicity.</title>
        <authorList>
            <person name="Shang Y."/>
            <person name="Xiao G."/>
            <person name="Zheng P."/>
            <person name="Cen K."/>
            <person name="Zhan S."/>
            <person name="Wang C."/>
        </authorList>
    </citation>
    <scope>NUCLEOTIDE SEQUENCE [LARGE SCALE GENOMIC DNA]</scope>
    <source>
        <strain evidence="7 8">RCEF 2490</strain>
    </source>
</reference>
<dbReference type="GO" id="GO:0005886">
    <property type="term" value="C:plasma membrane"/>
    <property type="evidence" value="ECO:0007669"/>
    <property type="project" value="TreeGrafter"/>
</dbReference>
<evidence type="ECO:0000313" key="8">
    <source>
        <dbReference type="Proteomes" id="UP000078544"/>
    </source>
</evidence>
<feature type="transmembrane region" description="Helical" evidence="6">
    <location>
        <begin position="420"/>
        <end position="441"/>
    </location>
</feature>
<feature type="transmembrane region" description="Helical" evidence="6">
    <location>
        <begin position="383"/>
        <end position="400"/>
    </location>
</feature>
<name>A0A168CFZ2_9HYPO</name>
<dbReference type="Proteomes" id="UP000078544">
    <property type="component" value="Unassembled WGS sequence"/>
</dbReference>
<dbReference type="SUPFAM" id="SSF103473">
    <property type="entry name" value="MFS general substrate transporter"/>
    <property type="match status" value="1"/>
</dbReference>
<feature type="region of interest" description="Disordered" evidence="5">
    <location>
        <begin position="1"/>
        <end position="22"/>
    </location>
</feature>
<dbReference type="PANTHER" id="PTHR23501">
    <property type="entry name" value="MAJOR FACILITATOR SUPERFAMILY"/>
    <property type="match status" value="1"/>
</dbReference>
<evidence type="ECO:0000256" key="1">
    <source>
        <dbReference type="ARBA" id="ARBA00004141"/>
    </source>
</evidence>
<feature type="transmembrane region" description="Helical" evidence="6">
    <location>
        <begin position="448"/>
        <end position="468"/>
    </location>
</feature>
<comment type="subcellular location">
    <subcellularLocation>
        <location evidence="1">Membrane</location>
        <topology evidence="1">Multi-pass membrane protein</topology>
    </subcellularLocation>
</comment>
<evidence type="ECO:0000256" key="3">
    <source>
        <dbReference type="ARBA" id="ARBA00022989"/>
    </source>
</evidence>
<feature type="transmembrane region" description="Helical" evidence="6">
    <location>
        <begin position="597"/>
        <end position="616"/>
    </location>
</feature>
<dbReference type="EMBL" id="AZGY01000007">
    <property type="protein sequence ID" value="KZZ96547.1"/>
    <property type="molecule type" value="Genomic_DNA"/>
</dbReference>
<keyword evidence="4 6" id="KW-0472">Membrane</keyword>
<feature type="transmembrane region" description="Helical" evidence="6">
    <location>
        <begin position="306"/>
        <end position="329"/>
    </location>
</feature>
<protein>
    <submittedName>
        <fullName evidence="7">Siderophore iron transporter mirA</fullName>
    </submittedName>
</protein>
<comment type="caution">
    <text evidence="7">The sequence shown here is derived from an EMBL/GenBank/DDBJ whole genome shotgun (WGS) entry which is preliminary data.</text>
</comment>
<evidence type="ECO:0000256" key="4">
    <source>
        <dbReference type="ARBA" id="ARBA00023136"/>
    </source>
</evidence>
<feature type="transmembrane region" description="Helical" evidence="6">
    <location>
        <begin position="226"/>
        <end position="249"/>
    </location>
</feature>
<dbReference type="GO" id="GO:0015343">
    <property type="term" value="F:siderophore-iron transmembrane transporter activity"/>
    <property type="evidence" value="ECO:0007669"/>
    <property type="project" value="TreeGrafter"/>
</dbReference>
<sequence>MTPEHETRADEKANPLNSPSVLQNTDVGTMASSDSEINNVASSVGIRPNDPVGVQKAMALRQYMTPTIFAVVFAALVLTMFADRFTVYTATTYNAFATSAFSQHSLLSAAAIVNDIAQLCSYPIIAKLEDEIGRAEGFALATIAHILGSVMSAACPNVETYIAAGIFNAIGNTGFLLTEQVFVAESVSYKNRGLLSAIPTSVTGIIVLVAGSIAAGKILNVAGWRWGYGICAITLPACAAPLVTILVILEYRAMRKYAPRAPAAADATHGLASRIRALAMDPRKVAVKAGGMATKSRHFAMRACHYIWFDLDFPGALLLIAGLALILIPLSLTSSTHADRWAQPSLIVMLVVGAASLVGLVVWDGWYARKPIVPLSILRRKTIIAACLLGLFDFLAFSLFKTFFPSFLQVAGAYTPGNASLINNVVLIAFQVVRLVGGLLIRMTKRPLIWIYVGVPMGMLGQGLFIRFTNLPNGEISNTATLVIARAIMGAARGLHHTAALVAVQCDVPDQELSMATAVFLALMNVGAAIGERSYITSMSGAIWRITLRRNLEKYLPDNAKSLTQAIFGSIVEAKKHAKGTAIRIAIDHAYRDSMSLLAIIATACMIPMLIFMLGIRNMHLEKMEKERKAAVAQLAGEDK</sequence>
<dbReference type="Pfam" id="PF07690">
    <property type="entry name" value="MFS_1"/>
    <property type="match status" value="1"/>
</dbReference>
<accession>A0A168CFZ2</accession>